<dbReference type="Proteomes" id="UP000509327">
    <property type="component" value="Chromosome"/>
</dbReference>
<gene>
    <name evidence="1" type="ORF">DFQ00_105282</name>
    <name evidence="2" type="ORF">HUB98_09405</name>
</gene>
<reference evidence="1 3" key="1">
    <citation type="submission" date="2018-06" db="EMBL/GenBank/DDBJ databases">
        <title>Genomic Encyclopedia of Type Strains, Phase III (KMG-III): the genomes of soil and plant-associated and newly described type strains.</title>
        <authorList>
            <person name="Whitman W."/>
        </authorList>
    </citation>
    <scope>NUCLEOTIDE SEQUENCE [LARGE SCALE GENOMIC DNA]</scope>
    <source>
        <strain evidence="1 3">CECT 7022</strain>
    </source>
</reference>
<reference evidence="2 4" key="2">
    <citation type="submission" date="2020-06" db="EMBL/GenBank/DDBJ databases">
        <title>Complete genome of Paenibacillus barcinonensis KACC11450.</title>
        <authorList>
            <person name="Kim M."/>
            <person name="Park Y.-J."/>
            <person name="Shin J.-H."/>
        </authorList>
    </citation>
    <scope>NUCLEOTIDE SEQUENCE [LARGE SCALE GENOMIC DNA]</scope>
    <source>
        <strain evidence="2 4">KACC11450</strain>
    </source>
</reference>
<accession>A0A2V4VX60</accession>
<dbReference type="Proteomes" id="UP000247790">
    <property type="component" value="Unassembled WGS sequence"/>
</dbReference>
<evidence type="ECO:0000313" key="4">
    <source>
        <dbReference type="Proteomes" id="UP000509327"/>
    </source>
</evidence>
<evidence type="ECO:0000313" key="3">
    <source>
        <dbReference type="Proteomes" id="UP000247790"/>
    </source>
</evidence>
<keyword evidence="4" id="KW-1185">Reference proteome</keyword>
<evidence type="ECO:0000313" key="1">
    <source>
        <dbReference type="EMBL" id="PYE49778.1"/>
    </source>
</evidence>
<proteinExistence type="predicted"/>
<dbReference type="AlphaFoldDB" id="A0A2V4VX60"/>
<dbReference type="RefSeq" id="WP_110896464.1">
    <property type="nucleotide sequence ID" value="NZ_CP054614.1"/>
</dbReference>
<dbReference type="EMBL" id="QJSW01000005">
    <property type="protein sequence ID" value="PYE49778.1"/>
    <property type="molecule type" value="Genomic_DNA"/>
</dbReference>
<sequence length="64" mass="7276">MSQKSIDDYLLSIGNGKQDKGEKPPVIKTKSVLEGADNIIITRTEHFNRYSEIREKKSPNLNDD</sequence>
<name>A0A2V4VX60_PAEBA</name>
<organism evidence="1 3">
    <name type="scientific">Paenibacillus barcinonensis</name>
    <dbReference type="NCBI Taxonomy" id="198119"/>
    <lineage>
        <taxon>Bacteria</taxon>
        <taxon>Bacillati</taxon>
        <taxon>Bacillota</taxon>
        <taxon>Bacilli</taxon>
        <taxon>Bacillales</taxon>
        <taxon>Paenibacillaceae</taxon>
        <taxon>Paenibacillus</taxon>
    </lineage>
</organism>
<protein>
    <submittedName>
        <fullName evidence="1">Uncharacterized protein</fullName>
    </submittedName>
</protein>
<dbReference type="EMBL" id="CP054614">
    <property type="protein sequence ID" value="QKS56533.1"/>
    <property type="molecule type" value="Genomic_DNA"/>
</dbReference>
<evidence type="ECO:0000313" key="2">
    <source>
        <dbReference type="EMBL" id="QKS56533.1"/>
    </source>
</evidence>